<feature type="compositionally biased region" description="Basic and acidic residues" evidence="1">
    <location>
        <begin position="163"/>
        <end position="172"/>
    </location>
</feature>
<dbReference type="Proteomes" id="UP000253792">
    <property type="component" value="Unassembled WGS sequence"/>
</dbReference>
<keyword evidence="2" id="KW-0812">Transmembrane</keyword>
<sequence>MYGSIGSHGMSTAVDIIAPILGIAAIAAAIVLFIKFASKKADKTKPLTKFFSFDHLFIESITKFLYVFSTTSIAAFCLIFPFMSAASKSGARAAGAFFEGLVIAILAFVIFEVVNRLLFEWSMMFIRGAVDLHDIRNKMLGSTDSTSDDSFDLSGIFAAKRRSGDVSTDKAEQTTAQPSQPAQPTVPINPVVTSTWDCSCGKTGNAGSFCPKCGHPRP</sequence>
<keyword evidence="2" id="KW-0472">Membrane</keyword>
<feature type="transmembrane region" description="Helical" evidence="2">
    <location>
        <begin position="96"/>
        <end position="118"/>
    </location>
</feature>
<feature type="region of interest" description="Disordered" evidence="1">
    <location>
        <begin position="163"/>
        <end position="188"/>
    </location>
</feature>
<feature type="transmembrane region" description="Helical" evidence="2">
    <location>
        <begin position="16"/>
        <end position="37"/>
    </location>
</feature>
<gene>
    <name evidence="3" type="ORF">C1880_08730</name>
</gene>
<evidence type="ECO:0000313" key="4">
    <source>
        <dbReference type="Proteomes" id="UP000253792"/>
    </source>
</evidence>
<accession>A0A369L9J1</accession>
<name>A0A369L9J1_9ACTN</name>
<feature type="compositionally biased region" description="Low complexity" evidence="1">
    <location>
        <begin position="173"/>
        <end position="185"/>
    </location>
</feature>
<organism evidence="3 4">
    <name type="scientific">Senegalimassilia anaerobia</name>
    <dbReference type="NCBI Taxonomy" id="1473216"/>
    <lineage>
        <taxon>Bacteria</taxon>
        <taxon>Bacillati</taxon>
        <taxon>Actinomycetota</taxon>
        <taxon>Coriobacteriia</taxon>
        <taxon>Coriobacteriales</taxon>
        <taxon>Coriobacteriaceae</taxon>
        <taxon>Senegalimassilia</taxon>
    </lineage>
</organism>
<dbReference type="EMBL" id="PPTP01000008">
    <property type="protein sequence ID" value="RDB54628.1"/>
    <property type="molecule type" value="Genomic_DNA"/>
</dbReference>
<dbReference type="STRING" id="1034345.GCA_000236865_01928"/>
<evidence type="ECO:0000313" key="3">
    <source>
        <dbReference type="EMBL" id="RDB54628.1"/>
    </source>
</evidence>
<evidence type="ECO:0000256" key="2">
    <source>
        <dbReference type="SAM" id="Phobius"/>
    </source>
</evidence>
<keyword evidence="4" id="KW-1185">Reference proteome</keyword>
<reference evidence="3 4" key="1">
    <citation type="journal article" date="2018" name="Elife">
        <title>Discovery and characterization of a prevalent human gut bacterial enzyme sufficient for the inactivation of a family of plant toxins.</title>
        <authorList>
            <person name="Koppel N."/>
            <person name="Bisanz J.E."/>
            <person name="Pandelia M.E."/>
            <person name="Turnbaugh P.J."/>
            <person name="Balskus E.P."/>
        </authorList>
    </citation>
    <scope>NUCLEOTIDE SEQUENCE [LARGE SCALE GENOMIC DNA]</scope>
    <source>
        <strain evidence="4">anaerobia AP69FAA</strain>
    </source>
</reference>
<dbReference type="InterPro" id="IPR025557">
    <property type="entry name" value="DUF4282"/>
</dbReference>
<protein>
    <submittedName>
        <fullName evidence="3">Uncharacterized protein</fullName>
    </submittedName>
</protein>
<proteinExistence type="predicted"/>
<feature type="transmembrane region" description="Helical" evidence="2">
    <location>
        <begin position="64"/>
        <end position="84"/>
    </location>
</feature>
<evidence type="ECO:0000256" key="1">
    <source>
        <dbReference type="SAM" id="MobiDB-lite"/>
    </source>
</evidence>
<dbReference type="RefSeq" id="WP_114621145.1">
    <property type="nucleotide sequence ID" value="NZ_CAUATA010000044.1"/>
</dbReference>
<comment type="caution">
    <text evidence="3">The sequence shown here is derived from an EMBL/GenBank/DDBJ whole genome shotgun (WGS) entry which is preliminary data.</text>
</comment>
<keyword evidence="2" id="KW-1133">Transmembrane helix</keyword>
<dbReference type="Pfam" id="PF14110">
    <property type="entry name" value="DUF4282"/>
    <property type="match status" value="1"/>
</dbReference>
<dbReference type="AlphaFoldDB" id="A0A369L9J1"/>